<reference evidence="2 3" key="1">
    <citation type="journal article" date="2015" name="Sci. Rep.">
        <title>The power of single molecule real-time sequencing technology in the de novo assembly of a eukaryotic genome.</title>
        <authorList>
            <person name="Sakai H."/>
            <person name="Naito K."/>
            <person name="Ogiso-Tanaka E."/>
            <person name="Takahashi Y."/>
            <person name="Iseki K."/>
            <person name="Muto C."/>
            <person name="Satou K."/>
            <person name="Teruya K."/>
            <person name="Shiroma A."/>
            <person name="Shimoji M."/>
            <person name="Hirano T."/>
            <person name="Itoh T."/>
            <person name="Kaga A."/>
            <person name="Tomooka N."/>
        </authorList>
    </citation>
    <scope>NUCLEOTIDE SEQUENCE [LARGE SCALE GENOMIC DNA]</scope>
    <source>
        <strain evidence="3">cv. Shumari</strain>
    </source>
</reference>
<dbReference type="AlphaFoldDB" id="A0A0S3RD76"/>
<keyword evidence="3" id="KW-1185">Reference proteome</keyword>
<gene>
    <name evidence="2" type="primary">Vigan.02G135600</name>
    <name evidence="2" type="ORF">VIGAN_02135600</name>
</gene>
<dbReference type="EMBL" id="AP015035">
    <property type="protein sequence ID" value="BAT78648.1"/>
    <property type="molecule type" value="Genomic_DNA"/>
</dbReference>
<name>A0A0S3RD76_PHAAN</name>
<proteinExistence type="predicted"/>
<evidence type="ECO:0000313" key="3">
    <source>
        <dbReference type="Proteomes" id="UP000291084"/>
    </source>
</evidence>
<keyword evidence="1" id="KW-0472">Membrane</keyword>
<sequence>MTWKVYQNMQIVIQSDVSHCHNILPYKEMSVKSKRKCITIKLKSEIKDKISLYLIFYLNSIFLNSNPILFQSRLES</sequence>
<organism evidence="2 3">
    <name type="scientific">Vigna angularis var. angularis</name>
    <dbReference type="NCBI Taxonomy" id="157739"/>
    <lineage>
        <taxon>Eukaryota</taxon>
        <taxon>Viridiplantae</taxon>
        <taxon>Streptophyta</taxon>
        <taxon>Embryophyta</taxon>
        <taxon>Tracheophyta</taxon>
        <taxon>Spermatophyta</taxon>
        <taxon>Magnoliopsida</taxon>
        <taxon>eudicotyledons</taxon>
        <taxon>Gunneridae</taxon>
        <taxon>Pentapetalae</taxon>
        <taxon>rosids</taxon>
        <taxon>fabids</taxon>
        <taxon>Fabales</taxon>
        <taxon>Fabaceae</taxon>
        <taxon>Papilionoideae</taxon>
        <taxon>50 kb inversion clade</taxon>
        <taxon>NPAAA clade</taxon>
        <taxon>indigoferoid/millettioid clade</taxon>
        <taxon>Phaseoleae</taxon>
        <taxon>Vigna</taxon>
    </lineage>
</organism>
<accession>A0A0S3RD76</accession>
<evidence type="ECO:0000313" key="2">
    <source>
        <dbReference type="EMBL" id="BAT78648.1"/>
    </source>
</evidence>
<protein>
    <submittedName>
        <fullName evidence="2">Uncharacterized protein</fullName>
    </submittedName>
</protein>
<evidence type="ECO:0000256" key="1">
    <source>
        <dbReference type="SAM" id="Phobius"/>
    </source>
</evidence>
<keyword evidence="1" id="KW-0812">Transmembrane</keyword>
<keyword evidence="1" id="KW-1133">Transmembrane helix</keyword>
<feature type="transmembrane region" description="Helical" evidence="1">
    <location>
        <begin position="50"/>
        <end position="70"/>
    </location>
</feature>
<dbReference type="Proteomes" id="UP000291084">
    <property type="component" value="Chromosome 2"/>
</dbReference>